<dbReference type="EMBL" id="JACHHQ010000001">
    <property type="protein sequence ID" value="MBB5198527.1"/>
    <property type="molecule type" value="Genomic_DNA"/>
</dbReference>
<feature type="domain" description="ShlB POTRA" evidence="6">
    <location>
        <begin position="185"/>
        <end position="237"/>
    </location>
</feature>
<sequence>MHKNIYLAHRPQSLVVLAHTVTLLSLLAGVFSSANSQTVQTPASEELRQRSQAEAAERARQLHAPNIALPIPAVTVSVEDVNSLTLPVESPCFKIHQFVLAVPLQISPAVRIAGASNLAFDPFRFAQDFLHQYSGKCIGQQGMNLVVQRLTNRIMQKGYSTTRVGIPEQDLSTGVLTLTLVPGVIHTIRFADAALHGTPRNAFPTGAGQLLNLRDLEQGLEQLKRVPNQDVSMQIVPADALGESDVMLEVKRTKPYTLSANFDDSGARGTGHYQGGLNLGVNNMLGFSDIFNLGMSSDTDHQGNNRGTGGHSVYYAVPMGYWNYALSASDYTYHQKIAGNNEDYISSGKSKNLEFKVAQQFQRNASQKNSWQLKVGKRWSNTLIDDVEIGVQKRNTSFVELGWVHTHYLGNAQLDVTLANRWGSSAFGGMGNPEARPSDYPTFTYTLQTIDATLAVPFQIASQPLSYVATFRGQNTRSQLYTTDQFSIGGRYTVRGFDGELTLTAERGFYLRNELNLPIARSAQAAYIAVDLGKVYGPSVQYLVGDTLAGTAVGVRGGYQGFTYDLFAGWSLYKPAQFKTARPAFGFNLTYQY</sequence>
<feature type="domain" description="Polypeptide-transport-associated ShlB-type" evidence="5">
    <location>
        <begin position="120"/>
        <end position="183"/>
    </location>
</feature>
<evidence type="ECO:0000313" key="8">
    <source>
        <dbReference type="Proteomes" id="UP000571084"/>
    </source>
</evidence>
<evidence type="ECO:0000256" key="1">
    <source>
        <dbReference type="ARBA" id="ARBA00022452"/>
    </source>
</evidence>
<comment type="caution">
    <text evidence="7">The sequence shown here is derived from an EMBL/GenBank/DDBJ whole genome shotgun (WGS) entry which is preliminary data.</text>
</comment>
<keyword evidence="1" id="KW-0472">Membrane</keyword>
<dbReference type="GO" id="GO:0008320">
    <property type="term" value="F:protein transmembrane transporter activity"/>
    <property type="evidence" value="ECO:0007669"/>
    <property type="project" value="TreeGrafter"/>
</dbReference>
<dbReference type="Gene3D" id="2.40.160.50">
    <property type="entry name" value="membrane protein fhac: a member of the omp85/tpsb transporter family"/>
    <property type="match status" value="1"/>
</dbReference>
<dbReference type="RefSeq" id="WP_168052571.1">
    <property type="nucleotide sequence ID" value="NZ_JAAOZT010000002.1"/>
</dbReference>
<accession>A0A840RK02</accession>
<evidence type="ECO:0000259" key="4">
    <source>
        <dbReference type="Pfam" id="PF03865"/>
    </source>
</evidence>
<dbReference type="InterPro" id="IPR035251">
    <property type="entry name" value="ShlB_POTRA"/>
</dbReference>
<dbReference type="PIRSF" id="PIRSF029745">
    <property type="entry name" value="FhaC"/>
    <property type="match status" value="1"/>
</dbReference>
<evidence type="ECO:0000259" key="5">
    <source>
        <dbReference type="Pfam" id="PF08479"/>
    </source>
</evidence>
<organism evidence="7 8">
    <name type="scientific">Glaciimonas immobilis</name>
    <dbReference type="NCBI Taxonomy" id="728004"/>
    <lineage>
        <taxon>Bacteria</taxon>
        <taxon>Pseudomonadati</taxon>
        <taxon>Pseudomonadota</taxon>
        <taxon>Betaproteobacteria</taxon>
        <taxon>Burkholderiales</taxon>
        <taxon>Oxalobacteraceae</taxon>
        <taxon>Glaciimonas</taxon>
    </lineage>
</organism>
<dbReference type="PANTHER" id="PTHR34597">
    <property type="entry name" value="SLR1661 PROTEIN"/>
    <property type="match status" value="1"/>
</dbReference>
<feature type="domain" description="Haemolysin activator HlyB C-terminal" evidence="4">
    <location>
        <begin position="242"/>
        <end position="557"/>
    </location>
</feature>
<dbReference type="InterPro" id="IPR027282">
    <property type="entry name" value="TPS"/>
</dbReference>
<keyword evidence="2" id="KW-0812">Transmembrane</keyword>
<name>A0A840RK02_9BURK</name>
<dbReference type="Pfam" id="PF17287">
    <property type="entry name" value="POTRA_3"/>
    <property type="match status" value="1"/>
</dbReference>
<evidence type="ECO:0000259" key="6">
    <source>
        <dbReference type="Pfam" id="PF17287"/>
    </source>
</evidence>
<dbReference type="AlphaFoldDB" id="A0A840RK02"/>
<dbReference type="Pfam" id="PF03865">
    <property type="entry name" value="ShlB"/>
    <property type="match status" value="1"/>
</dbReference>
<evidence type="ECO:0000256" key="3">
    <source>
        <dbReference type="ARBA" id="ARBA00023237"/>
    </source>
</evidence>
<evidence type="ECO:0000256" key="2">
    <source>
        <dbReference type="ARBA" id="ARBA00022692"/>
    </source>
</evidence>
<keyword evidence="1" id="KW-1134">Transmembrane beta strand</keyword>
<dbReference type="Proteomes" id="UP000571084">
    <property type="component" value="Unassembled WGS sequence"/>
</dbReference>
<keyword evidence="8" id="KW-1185">Reference proteome</keyword>
<keyword evidence="3" id="KW-0998">Cell outer membrane</keyword>
<dbReference type="GO" id="GO:0046819">
    <property type="term" value="P:protein secretion by the type V secretion system"/>
    <property type="evidence" value="ECO:0007669"/>
    <property type="project" value="TreeGrafter"/>
</dbReference>
<dbReference type="PANTHER" id="PTHR34597:SF3">
    <property type="entry name" value="OUTER MEMBRANE TRANSPORTER CDIB"/>
    <property type="match status" value="1"/>
</dbReference>
<dbReference type="InterPro" id="IPR051544">
    <property type="entry name" value="TPS_OM_transporter"/>
</dbReference>
<dbReference type="GO" id="GO:0098046">
    <property type="term" value="C:type V protein secretion system complex"/>
    <property type="evidence" value="ECO:0007669"/>
    <property type="project" value="TreeGrafter"/>
</dbReference>
<dbReference type="Pfam" id="PF08479">
    <property type="entry name" value="POTRA_2"/>
    <property type="match status" value="1"/>
</dbReference>
<reference evidence="7 8" key="1">
    <citation type="submission" date="2020-08" db="EMBL/GenBank/DDBJ databases">
        <title>Genomic Encyclopedia of Type Strains, Phase IV (KMG-IV): sequencing the most valuable type-strain genomes for metagenomic binning, comparative biology and taxonomic classification.</title>
        <authorList>
            <person name="Goeker M."/>
        </authorList>
    </citation>
    <scope>NUCLEOTIDE SEQUENCE [LARGE SCALE GENOMIC DNA]</scope>
    <source>
        <strain evidence="7 8">DSM 23240</strain>
    </source>
</reference>
<protein>
    <submittedName>
        <fullName evidence="7">Hemolysin activation/secretion protein</fullName>
    </submittedName>
</protein>
<dbReference type="InterPro" id="IPR005565">
    <property type="entry name" value="Hemolysn_activator_HlyB_C"/>
</dbReference>
<proteinExistence type="predicted"/>
<dbReference type="InterPro" id="IPR013686">
    <property type="entry name" value="Polypept-transport_assoc_ShlB"/>
</dbReference>
<dbReference type="Gene3D" id="3.10.20.310">
    <property type="entry name" value="membrane protein fhac"/>
    <property type="match status" value="1"/>
</dbReference>
<gene>
    <name evidence="7" type="ORF">HNR39_000337</name>
</gene>
<evidence type="ECO:0000313" key="7">
    <source>
        <dbReference type="EMBL" id="MBB5198527.1"/>
    </source>
</evidence>